<reference evidence="7 8" key="1">
    <citation type="submission" date="2024-09" db="EMBL/GenBank/DDBJ databases">
        <authorList>
            <person name="Sun Q."/>
            <person name="Mori K."/>
        </authorList>
    </citation>
    <scope>NUCLEOTIDE SEQUENCE [LARGE SCALE GENOMIC DNA]</scope>
    <source>
        <strain evidence="7 8">CCM 7759</strain>
    </source>
</reference>
<feature type="transmembrane region" description="Helical" evidence="6">
    <location>
        <begin position="185"/>
        <end position="204"/>
    </location>
</feature>
<feature type="transmembrane region" description="Helical" evidence="6">
    <location>
        <begin position="164"/>
        <end position="180"/>
    </location>
</feature>
<accession>A0ABV6DIW5</accession>
<dbReference type="InterPro" id="IPR001182">
    <property type="entry name" value="FtsW/RodA"/>
</dbReference>
<dbReference type="InterPro" id="IPR018365">
    <property type="entry name" value="Cell_cycle_FtsW-rel_CS"/>
</dbReference>
<feature type="transmembrane region" description="Helical" evidence="6">
    <location>
        <begin position="47"/>
        <end position="65"/>
    </location>
</feature>
<keyword evidence="2 6" id="KW-0812">Transmembrane</keyword>
<dbReference type="RefSeq" id="WP_377469784.1">
    <property type="nucleotide sequence ID" value="NZ_JBHLWN010000031.1"/>
</dbReference>
<dbReference type="Proteomes" id="UP001589776">
    <property type="component" value="Unassembled WGS sequence"/>
</dbReference>
<evidence type="ECO:0000256" key="5">
    <source>
        <dbReference type="ARBA" id="ARBA00023136"/>
    </source>
</evidence>
<evidence type="ECO:0000256" key="3">
    <source>
        <dbReference type="ARBA" id="ARBA00022960"/>
    </source>
</evidence>
<keyword evidence="5 6" id="KW-0472">Membrane</keyword>
<feature type="transmembrane region" description="Helical" evidence="6">
    <location>
        <begin position="12"/>
        <end position="32"/>
    </location>
</feature>
<dbReference type="PANTHER" id="PTHR30474:SF1">
    <property type="entry name" value="PEPTIDOGLYCAN GLYCOSYLTRANSFERASE MRDB"/>
    <property type="match status" value="1"/>
</dbReference>
<dbReference type="PANTHER" id="PTHR30474">
    <property type="entry name" value="CELL CYCLE PROTEIN"/>
    <property type="match status" value="1"/>
</dbReference>
<evidence type="ECO:0000256" key="2">
    <source>
        <dbReference type="ARBA" id="ARBA00022692"/>
    </source>
</evidence>
<evidence type="ECO:0000256" key="1">
    <source>
        <dbReference type="ARBA" id="ARBA00004141"/>
    </source>
</evidence>
<proteinExistence type="predicted"/>
<keyword evidence="3" id="KW-0133">Cell shape</keyword>
<dbReference type="PROSITE" id="PS00428">
    <property type="entry name" value="FTSW_RODA_SPOVE"/>
    <property type="match status" value="1"/>
</dbReference>
<feature type="transmembrane region" description="Helical" evidence="6">
    <location>
        <begin position="354"/>
        <end position="374"/>
    </location>
</feature>
<dbReference type="EMBL" id="JBHLWN010000031">
    <property type="protein sequence ID" value="MFC0212593.1"/>
    <property type="molecule type" value="Genomic_DNA"/>
</dbReference>
<dbReference type="Pfam" id="PF01098">
    <property type="entry name" value="FTSW_RODA_SPOVE"/>
    <property type="match status" value="1"/>
</dbReference>
<feature type="transmembrane region" description="Helical" evidence="6">
    <location>
        <begin position="140"/>
        <end position="158"/>
    </location>
</feature>
<feature type="transmembrane region" description="Helical" evidence="6">
    <location>
        <begin position="72"/>
        <end position="90"/>
    </location>
</feature>
<evidence type="ECO:0000256" key="4">
    <source>
        <dbReference type="ARBA" id="ARBA00022989"/>
    </source>
</evidence>
<keyword evidence="4 6" id="KW-1133">Transmembrane helix</keyword>
<feature type="transmembrane region" description="Helical" evidence="6">
    <location>
        <begin position="287"/>
        <end position="304"/>
    </location>
</feature>
<organism evidence="7 8">
    <name type="scientific">Paenibacillus chartarius</name>
    <dbReference type="NCBI Taxonomy" id="747481"/>
    <lineage>
        <taxon>Bacteria</taxon>
        <taxon>Bacillati</taxon>
        <taxon>Bacillota</taxon>
        <taxon>Bacilli</taxon>
        <taxon>Bacillales</taxon>
        <taxon>Paenibacillaceae</taxon>
        <taxon>Paenibacillus</taxon>
    </lineage>
</organism>
<gene>
    <name evidence="7" type="ORF">ACFFK0_08965</name>
</gene>
<sequence length="384" mass="42348">MAILSKLKRMDPAILVIMFIFMVISTLLIQSATVDDPKIKVSVAKSLGLYGVGIVAFIVTSLFDYKWLMKIAFYLYGAGLLLLVGVFLFASEKNGARGWYQLPGGYLDFQPAELMKFVLILVVASMLARRGGEALEMKRDVIPTGLVVFVPFMLVIAQPDLGNAIIYLIILLGMFWIGNIKYSHVLIGALLVVGGAALFLYLYSHFHDPIYAFMEGKGVSHWADRIDTFLDPSSVDKDKKYQLERAITAIGSGGLLGEGYMNGNSVHSARVPYAYSDSIFVVVGEEFGFVGAAVLLLLYFWLIYRMILISIQATTLSGSFIIVGVISMFVFQIFENVGMLIGLMPLTGITLPFISYGGTSLVINMLSIGLVMSVRIHQEKEQMF</sequence>
<evidence type="ECO:0000313" key="8">
    <source>
        <dbReference type="Proteomes" id="UP001589776"/>
    </source>
</evidence>
<feature type="transmembrane region" description="Helical" evidence="6">
    <location>
        <begin position="316"/>
        <end position="334"/>
    </location>
</feature>
<evidence type="ECO:0000313" key="7">
    <source>
        <dbReference type="EMBL" id="MFC0212593.1"/>
    </source>
</evidence>
<comment type="caution">
    <text evidence="7">The sequence shown here is derived from an EMBL/GenBank/DDBJ whole genome shotgun (WGS) entry which is preliminary data.</text>
</comment>
<comment type="subcellular location">
    <subcellularLocation>
        <location evidence="1">Membrane</location>
        <topology evidence="1">Multi-pass membrane protein</topology>
    </subcellularLocation>
</comment>
<name>A0ABV6DIW5_9BACL</name>
<evidence type="ECO:0000256" key="6">
    <source>
        <dbReference type="SAM" id="Phobius"/>
    </source>
</evidence>
<protein>
    <submittedName>
        <fullName evidence="7">FtsW/RodA/SpoVE family cell cycle protein</fullName>
    </submittedName>
</protein>
<feature type="transmembrane region" description="Helical" evidence="6">
    <location>
        <begin position="110"/>
        <end position="128"/>
    </location>
</feature>
<keyword evidence="8" id="KW-1185">Reference proteome</keyword>